<reference evidence="2" key="1">
    <citation type="submission" date="2023-06" db="EMBL/GenBank/DDBJ databases">
        <title>Genome-scale phylogeny and comparative genomics of the fungal order Sordariales.</title>
        <authorList>
            <consortium name="Lawrence Berkeley National Laboratory"/>
            <person name="Hensen N."/>
            <person name="Bonometti L."/>
            <person name="Westerberg I."/>
            <person name="Brannstrom I.O."/>
            <person name="Guillou S."/>
            <person name="Cros-Aarteil S."/>
            <person name="Calhoun S."/>
            <person name="Haridas S."/>
            <person name="Kuo A."/>
            <person name="Mondo S."/>
            <person name="Pangilinan J."/>
            <person name="Riley R."/>
            <person name="Labutti K."/>
            <person name="Andreopoulos B."/>
            <person name="Lipzen A."/>
            <person name="Chen C."/>
            <person name="Yanf M."/>
            <person name="Daum C."/>
            <person name="Ng V."/>
            <person name="Clum A."/>
            <person name="Steindorff A."/>
            <person name="Ohm R."/>
            <person name="Martin F."/>
            <person name="Silar P."/>
            <person name="Natvig D."/>
            <person name="Lalanne C."/>
            <person name="Gautier V."/>
            <person name="Ament-Velasquez S.L."/>
            <person name="Kruys A."/>
            <person name="Hutchinson M.I."/>
            <person name="Powell A.J."/>
            <person name="Barry K."/>
            <person name="Miller A.N."/>
            <person name="Grigoriev I.V."/>
            <person name="Debuchy R."/>
            <person name="Gladieux P."/>
            <person name="Thoren M.H."/>
            <person name="Johannesson H."/>
        </authorList>
    </citation>
    <scope>NUCLEOTIDE SEQUENCE</scope>
    <source>
        <strain evidence="2">PSN4</strain>
    </source>
</reference>
<organism evidence="2 3">
    <name type="scientific">Echria macrotheca</name>
    <dbReference type="NCBI Taxonomy" id="438768"/>
    <lineage>
        <taxon>Eukaryota</taxon>
        <taxon>Fungi</taxon>
        <taxon>Dikarya</taxon>
        <taxon>Ascomycota</taxon>
        <taxon>Pezizomycotina</taxon>
        <taxon>Sordariomycetes</taxon>
        <taxon>Sordariomycetidae</taxon>
        <taxon>Sordariales</taxon>
        <taxon>Schizotheciaceae</taxon>
        <taxon>Echria</taxon>
    </lineage>
</organism>
<accession>A0AAJ0F8G7</accession>
<gene>
    <name evidence="2" type="ORF">QBC47DRAFT_414328</name>
</gene>
<dbReference type="EMBL" id="MU839835">
    <property type="protein sequence ID" value="KAK1754363.1"/>
    <property type="molecule type" value="Genomic_DNA"/>
</dbReference>
<feature type="region of interest" description="Disordered" evidence="1">
    <location>
        <begin position="343"/>
        <end position="393"/>
    </location>
</feature>
<keyword evidence="3" id="KW-1185">Reference proteome</keyword>
<name>A0AAJ0F8G7_9PEZI</name>
<evidence type="ECO:0000313" key="2">
    <source>
        <dbReference type="EMBL" id="KAK1754363.1"/>
    </source>
</evidence>
<feature type="region of interest" description="Disordered" evidence="1">
    <location>
        <begin position="1"/>
        <end position="45"/>
    </location>
</feature>
<evidence type="ECO:0000256" key="1">
    <source>
        <dbReference type="SAM" id="MobiDB-lite"/>
    </source>
</evidence>
<proteinExistence type="predicted"/>
<evidence type="ECO:0000313" key="3">
    <source>
        <dbReference type="Proteomes" id="UP001239445"/>
    </source>
</evidence>
<sequence length="456" mass="51340">MPPKRKVSAAPPADDSASEAPPAKKQKGKVGRGAYKPRGQGDTEDALTAVEREYKEVSETINTRFEKTAWKTRYRTVKEEEMNHLLECPHPPGWTEQDEAQLQDAWRTDELRTLIERKPFNDFMPQLELWKFSLQYLRCAPTSVLGVENNFEIDRSEWTAFEDLMFHHLWKHSNVRALVIVLQFAVIVRTDDRRTWELENHTDSKFIDELIVEIRSEAEKEPARRRSIVELCKAVRLRASRSPWSHLFKQISEAYKRSSALPQAPVLEGSFAKRPYVISTKDLKLVVEAADLDGAYGRPPPATLRLARVVGSSHDSSYTAPLGRKMVEVLTKAALDERRKALNRAKGNGNPEAQVSAAPAPGDQGEERPLEDGGQGTGQPAMPQNLGMPAFGPPSIDQMRQVSPPVISRRLTAASLRSVRYCVSNPKPRGDFFLGSQPPLEDFGLEDMIDYSDDEL</sequence>
<dbReference type="Proteomes" id="UP001239445">
    <property type="component" value="Unassembled WGS sequence"/>
</dbReference>
<comment type="caution">
    <text evidence="2">The sequence shown here is derived from an EMBL/GenBank/DDBJ whole genome shotgun (WGS) entry which is preliminary data.</text>
</comment>
<protein>
    <submittedName>
        <fullName evidence="2">Uncharacterized protein</fullName>
    </submittedName>
</protein>
<feature type="compositionally biased region" description="Low complexity" evidence="1">
    <location>
        <begin position="8"/>
        <end position="23"/>
    </location>
</feature>
<dbReference type="AlphaFoldDB" id="A0AAJ0F8G7"/>